<organism evidence="1 2">
    <name type="scientific">Cronartium quercuum f. sp. fusiforme G11</name>
    <dbReference type="NCBI Taxonomy" id="708437"/>
    <lineage>
        <taxon>Eukaryota</taxon>
        <taxon>Fungi</taxon>
        <taxon>Dikarya</taxon>
        <taxon>Basidiomycota</taxon>
        <taxon>Pucciniomycotina</taxon>
        <taxon>Pucciniomycetes</taxon>
        <taxon>Pucciniales</taxon>
        <taxon>Coleosporiaceae</taxon>
        <taxon>Cronartium</taxon>
    </lineage>
</organism>
<name>A0A9P6T7C1_9BASI</name>
<gene>
    <name evidence="1" type="ORF">CROQUDRAFT_286673</name>
</gene>
<sequence>MFGAVIMPNVFLLTYPPRITGKYGVIMNETHFKELLFKSIPSPPTLAGATTTAAAFAVSAAPTRTAASTAADLMQMGFPTKL</sequence>
<reference evidence="1" key="1">
    <citation type="submission" date="2013-11" db="EMBL/GenBank/DDBJ databases">
        <title>Genome sequence of the fusiform rust pathogen reveals effectors for host alternation and coevolution with pine.</title>
        <authorList>
            <consortium name="DOE Joint Genome Institute"/>
            <person name="Smith K."/>
            <person name="Pendleton A."/>
            <person name="Kubisiak T."/>
            <person name="Anderson C."/>
            <person name="Salamov A."/>
            <person name="Aerts A."/>
            <person name="Riley R."/>
            <person name="Clum A."/>
            <person name="Lindquist E."/>
            <person name="Ence D."/>
            <person name="Campbell M."/>
            <person name="Kronenberg Z."/>
            <person name="Feau N."/>
            <person name="Dhillon B."/>
            <person name="Hamelin R."/>
            <person name="Burleigh J."/>
            <person name="Smith J."/>
            <person name="Yandell M."/>
            <person name="Nelson C."/>
            <person name="Grigoriev I."/>
            <person name="Davis J."/>
        </authorList>
    </citation>
    <scope>NUCLEOTIDE SEQUENCE</scope>
    <source>
        <strain evidence="1">G11</strain>
    </source>
</reference>
<accession>A0A9P6T7C1</accession>
<dbReference type="Proteomes" id="UP000886653">
    <property type="component" value="Unassembled WGS sequence"/>
</dbReference>
<keyword evidence="2" id="KW-1185">Reference proteome</keyword>
<protein>
    <submittedName>
        <fullName evidence="1">Uncharacterized protein</fullName>
    </submittedName>
</protein>
<evidence type="ECO:0000313" key="1">
    <source>
        <dbReference type="EMBL" id="KAG0141430.1"/>
    </source>
</evidence>
<comment type="caution">
    <text evidence="1">The sequence shown here is derived from an EMBL/GenBank/DDBJ whole genome shotgun (WGS) entry which is preliminary data.</text>
</comment>
<proteinExistence type="predicted"/>
<dbReference type="EMBL" id="MU167386">
    <property type="protein sequence ID" value="KAG0141430.1"/>
    <property type="molecule type" value="Genomic_DNA"/>
</dbReference>
<dbReference type="AlphaFoldDB" id="A0A9P6T7C1"/>
<evidence type="ECO:0000313" key="2">
    <source>
        <dbReference type="Proteomes" id="UP000886653"/>
    </source>
</evidence>